<accession>B0FTZ9</accession>
<sequence>GQLQMRKNSCMEGTRNCPTCCTPAQGEWGCCPLQKAVCCLDGIHCCPSGYTCHTDTGRCNKPCALKITWSEKSPWRKLHSGCCPLPNAVCCTANVHCCPNGYRCNLPTMHCEKLDQPWLSIPMVQKLLAEKPASPSLPGTPLQCPAHYPCCELWQISVCCCELHHVVPGSETGGDSAPGRRPPGGAGCCGALPPPLRGAADVHCGAHRDCGDLPCCHLLQLANAGYVPSINLAEALPSRSSREQVAVR</sequence>
<feature type="non-terminal residue" evidence="6">
    <location>
        <position position="1"/>
    </location>
</feature>
<dbReference type="SMART" id="SM00277">
    <property type="entry name" value="GRAN"/>
    <property type="match status" value="2"/>
</dbReference>
<evidence type="ECO:0000256" key="3">
    <source>
        <dbReference type="ARBA" id="ARBA00022525"/>
    </source>
</evidence>
<dbReference type="EMBL" id="EU350955">
    <property type="protein sequence ID" value="ABY61951.2"/>
    <property type="molecule type" value="mRNA"/>
</dbReference>
<dbReference type="Gene3D" id="2.10.25.160">
    <property type="entry name" value="Granulin"/>
    <property type="match status" value="2"/>
</dbReference>
<dbReference type="AlphaFoldDB" id="B0FTZ9"/>
<dbReference type="InterPro" id="IPR037277">
    <property type="entry name" value="Granulin_sf"/>
</dbReference>
<dbReference type="PROSITE" id="PS00799">
    <property type="entry name" value="GRANULINS"/>
    <property type="match status" value="1"/>
</dbReference>
<evidence type="ECO:0000256" key="4">
    <source>
        <dbReference type="ARBA" id="ARBA00023157"/>
    </source>
</evidence>
<dbReference type="InterPro" id="IPR039036">
    <property type="entry name" value="Granulin_fam"/>
</dbReference>
<evidence type="ECO:0000256" key="2">
    <source>
        <dbReference type="ARBA" id="ARBA00010093"/>
    </source>
</evidence>
<evidence type="ECO:0000259" key="5">
    <source>
        <dbReference type="PROSITE" id="PS00799"/>
    </source>
</evidence>
<dbReference type="GO" id="GO:0005576">
    <property type="term" value="C:extracellular region"/>
    <property type="evidence" value="ECO:0007669"/>
    <property type="project" value="UniProtKB-SubCell"/>
</dbReference>
<comment type="subcellular location">
    <subcellularLocation>
        <location evidence="1">Secreted</location>
    </subcellularLocation>
</comment>
<evidence type="ECO:0000313" key="6">
    <source>
        <dbReference type="EMBL" id="ABY61951.2"/>
    </source>
</evidence>
<reference evidence="6" key="1">
    <citation type="submission" date="2008-01" db="EMBL/GenBank/DDBJ databases">
        <authorList>
            <person name="Hanington P.C."/>
            <person name="Brennan L.J."/>
            <person name="Belosevic M."/>
            <person name="Keddie B.A."/>
        </authorList>
    </citation>
    <scope>NUCLEOTIDE SEQUENCE</scope>
</reference>
<comment type="similarity">
    <text evidence="2">Belongs to the granulin family.</text>
</comment>
<dbReference type="PANTHER" id="PTHR12274">
    <property type="entry name" value="GRANULIN"/>
    <property type="match status" value="1"/>
</dbReference>
<feature type="non-terminal residue" evidence="6">
    <location>
        <position position="248"/>
    </location>
</feature>
<dbReference type="InterPro" id="IPR000118">
    <property type="entry name" value="Granulin"/>
</dbReference>
<evidence type="ECO:0000256" key="1">
    <source>
        <dbReference type="ARBA" id="ARBA00004613"/>
    </source>
</evidence>
<keyword evidence="3" id="KW-0964">Secreted</keyword>
<proteinExistence type="evidence at transcript level"/>
<dbReference type="PANTHER" id="PTHR12274:SF3">
    <property type="entry name" value="PROGRANULIN"/>
    <property type="match status" value="1"/>
</dbReference>
<protein>
    <submittedName>
        <fullName evidence="6">Granulin-like peptide</fullName>
    </submittedName>
</protein>
<keyword evidence="4" id="KW-1015">Disulfide bond</keyword>
<feature type="domain" description="Granulins" evidence="5">
    <location>
        <begin position="39"/>
        <end position="52"/>
    </location>
</feature>
<dbReference type="Pfam" id="PF00396">
    <property type="entry name" value="Granulin"/>
    <property type="match status" value="2"/>
</dbReference>
<organism evidence="6">
    <name type="scientific">Manduca sexta</name>
    <name type="common">Tobacco hawkmoth</name>
    <name type="synonym">Tobacco hornworm</name>
    <dbReference type="NCBI Taxonomy" id="7130"/>
    <lineage>
        <taxon>Eukaryota</taxon>
        <taxon>Metazoa</taxon>
        <taxon>Ecdysozoa</taxon>
        <taxon>Arthropoda</taxon>
        <taxon>Hexapoda</taxon>
        <taxon>Insecta</taxon>
        <taxon>Pterygota</taxon>
        <taxon>Neoptera</taxon>
        <taxon>Endopterygota</taxon>
        <taxon>Lepidoptera</taxon>
        <taxon>Glossata</taxon>
        <taxon>Ditrysia</taxon>
        <taxon>Bombycoidea</taxon>
        <taxon>Sphingidae</taxon>
        <taxon>Sphinginae</taxon>
        <taxon>Sphingini</taxon>
        <taxon>Manduca</taxon>
    </lineage>
</organism>
<name>B0FTZ9_MANSE</name>